<evidence type="ECO:0000313" key="11">
    <source>
        <dbReference type="Proteomes" id="UP000002280"/>
    </source>
</evidence>
<dbReference type="FunFam" id="2.30.29.30:FF:000133">
    <property type="entry name" value="myosin phosphatase Rho-interacting protein isoform X1"/>
    <property type="match status" value="1"/>
</dbReference>
<dbReference type="Proteomes" id="UP000002280">
    <property type="component" value="Chromosome 6"/>
</dbReference>
<dbReference type="Gene3D" id="2.30.29.30">
    <property type="entry name" value="Pleckstrin-homology domain (PH domain)/Phosphotyrosine-binding domain (PTB)"/>
    <property type="match status" value="1"/>
</dbReference>
<feature type="region of interest" description="Disordered" evidence="8">
    <location>
        <begin position="382"/>
        <end position="488"/>
    </location>
</feature>
<keyword evidence="6" id="KW-0206">Cytoskeleton</keyword>
<feature type="coiled-coil region" evidence="7">
    <location>
        <begin position="574"/>
        <end position="601"/>
    </location>
</feature>
<dbReference type="InterPro" id="IPR011993">
    <property type="entry name" value="PH-like_dom_sf"/>
</dbReference>
<dbReference type="Ensembl" id="ENSMODT00000073817.1">
    <property type="protein sequence ID" value="ENSMODP00000057146.1"/>
    <property type="gene ID" value="ENSMODG00000004691.4"/>
</dbReference>
<feature type="compositionally biased region" description="Pro residues" evidence="8">
    <location>
        <begin position="177"/>
        <end position="187"/>
    </location>
</feature>
<dbReference type="InterPro" id="IPR001849">
    <property type="entry name" value="PH_domain"/>
</dbReference>
<proteinExistence type="predicted"/>
<evidence type="ECO:0000256" key="6">
    <source>
        <dbReference type="ARBA" id="ARBA00023212"/>
    </source>
</evidence>
<dbReference type="GO" id="GO:0015629">
    <property type="term" value="C:actin cytoskeleton"/>
    <property type="evidence" value="ECO:0007669"/>
    <property type="project" value="UniProtKB-ARBA"/>
</dbReference>
<name>A0A5F8HAW8_MONDO</name>
<dbReference type="SUPFAM" id="SSF50729">
    <property type="entry name" value="PH domain-like"/>
    <property type="match status" value="2"/>
</dbReference>
<keyword evidence="11" id="KW-1185">Reference proteome</keyword>
<evidence type="ECO:0000256" key="1">
    <source>
        <dbReference type="ARBA" id="ARBA00004245"/>
    </source>
</evidence>
<protein>
    <submittedName>
        <fullName evidence="10">Myosin phosphatase Rho interacting protein</fullName>
    </submittedName>
</protein>
<keyword evidence="5" id="KW-0009">Actin-binding</keyword>
<evidence type="ECO:0000256" key="5">
    <source>
        <dbReference type="ARBA" id="ARBA00023203"/>
    </source>
</evidence>
<sequence>MNQCTDVVDGEGRTGQKFSLCILTPEKEHFIRAENKEIISGWLEMLIVYPRTNKQNQKKKRKVEPPTPQEPGPAKMAVTSSNIPSAEKIPTTKSTLWQEEIRAKDQPDGSTLSPVQSSGSSQVLPASSLKEPGLENKEEESAMNGDRVDCGRKARVESGYFSLEKTKQDLKSEEQQLPPPPSPPSPSVPHNRRSQVIEKFEALDIEKAEHMETNLSAGPVTSSDTRQGRSEKRVFPRKRDCTAEAMASPAGSIPDVSASPLSPHRRAKSLDRRSTESSMTPDLLNFKKGWLTKQYEDGQWKKHWFVLADQSLRYYRDSVAEEAADLDGEIDLSTCYNVTEYPVQRNYGFQIHTKEGEFTLSAMTSGIRRNWIQTIMKHVHPTTAPDVTSSLPEEKSKANSSFETCPKPSEKQDVDQVELDPEQKRSRARERRREGRSKTFDWAEFRPIQQALAQERANATDSSKAREPGSSEMDLTDLEKERARRREERRKRFEMIDSVDGPSADDTILRMEVDRSPVLPVATEMKPQNVHVEIEQRWHQVETTPLREEKQVPIAPLHLSSEDSSDRLPTQELTSLLEKELEQSQKEASDLLEQNRLLQDQLKVALGREQSAREGYVLQATCERGFAAMEETHQKKIEDLQRQHQRELEKLREEKDRLLAEETAATISAIEAMKNAHREEMERELEKTHRSQISSVNSDIEALRRQYLEELQSVQRELEVLSEQYSQKCLENAHLAQALEAERQALRQCQRENQELNAHNQELNNRLAAEITRLRTLLTGEGGGEAAGSPLTQGKDAYELEVLLRVKESEIQYLKQEISSLKDELQTALRDKKYASDKYKDIYTELSIVKAKADCDISRLKEQLKAATEALGEKSPENTTVSGYDIMKSKSNPDFLKKDRSSVSRQLRNIRSKVSSILKTPIIHKNSTTRAGGGSQNGTSHSSPEVNCISFHRVYVRCSYLLHIEYIRYMDFNVSFS</sequence>
<feature type="coiled-coil region" evidence="7">
    <location>
        <begin position="804"/>
        <end position="870"/>
    </location>
</feature>
<keyword evidence="3" id="KW-0597">Phosphoprotein</keyword>
<dbReference type="CDD" id="cd13275">
    <property type="entry name" value="PH_M-RIP"/>
    <property type="match status" value="1"/>
</dbReference>
<feature type="coiled-coil region" evidence="7">
    <location>
        <begin position="630"/>
        <end position="773"/>
    </location>
</feature>
<feature type="region of interest" description="Disordered" evidence="8">
    <location>
        <begin position="167"/>
        <end position="192"/>
    </location>
</feature>
<accession>A0A5F8HAW8</accession>
<comment type="subcellular location">
    <subcellularLocation>
        <location evidence="1">Cytoplasm</location>
        <location evidence="1">Cytoskeleton</location>
    </subcellularLocation>
</comment>
<evidence type="ECO:0000256" key="7">
    <source>
        <dbReference type="SAM" id="Coils"/>
    </source>
</evidence>
<reference evidence="10 11" key="1">
    <citation type="journal article" date="2007" name="Nature">
        <title>Genome of the marsupial Monodelphis domestica reveals innovation in non-coding sequences.</title>
        <authorList>
            <person name="Mikkelsen T.S."/>
            <person name="Wakefield M.J."/>
            <person name="Aken B."/>
            <person name="Amemiya C.T."/>
            <person name="Chang J.L."/>
            <person name="Duke S."/>
            <person name="Garber M."/>
            <person name="Gentles A.J."/>
            <person name="Goodstadt L."/>
            <person name="Heger A."/>
            <person name="Jurka J."/>
            <person name="Kamal M."/>
            <person name="Mauceli E."/>
            <person name="Searle S.M."/>
            <person name="Sharpe T."/>
            <person name="Baker M.L."/>
            <person name="Batzer M.A."/>
            <person name="Benos P.V."/>
            <person name="Belov K."/>
            <person name="Clamp M."/>
            <person name="Cook A."/>
            <person name="Cuff J."/>
            <person name="Das R."/>
            <person name="Davidow L."/>
            <person name="Deakin J.E."/>
            <person name="Fazzari M.J."/>
            <person name="Glass J.L."/>
            <person name="Grabherr M."/>
            <person name="Greally J.M."/>
            <person name="Gu W."/>
            <person name="Hore T.A."/>
            <person name="Huttley G.A."/>
            <person name="Kleber M."/>
            <person name="Jirtle R.L."/>
            <person name="Koina E."/>
            <person name="Lee J.T."/>
            <person name="Mahony S."/>
            <person name="Marra M.A."/>
            <person name="Miller R.D."/>
            <person name="Nicholls R.D."/>
            <person name="Oda M."/>
            <person name="Papenfuss A.T."/>
            <person name="Parra Z.E."/>
            <person name="Pollock D.D."/>
            <person name="Ray D.A."/>
            <person name="Schein J.E."/>
            <person name="Speed T.P."/>
            <person name="Thompson K."/>
            <person name="VandeBerg J.L."/>
            <person name="Wade C.M."/>
            <person name="Walker J.A."/>
            <person name="Waters P.D."/>
            <person name="Webber C."/>
            <person name="Weidman J.R."/>
            <person name="Xie X."/>
            <person name="Zody M.C."/>
            <person name="Baldwin J."/>
            <person name="Abdouelleil A."/>
            <person name="Abdulkadir J."/>
            <person name="Abebe A."/>
            <person name="Abera B."/>
            <person name="Abreu J."/>
            <person name="Acer S.C."/>
            <person name="Aftuck L."/>
            <person name="Alexander A."/>
            <person name="An P."/>
            <person name="Anderson E."/>
            <person name="Anderson S."/>
            <person name="Arachi H."/>
            <person name="Azer M."/>
            <person name="Bachantsang P."/>
            <person name="Barry A."/>
            <person name="Bayul T."/>
            <person name="Berlin A."/>
            <person name="Bessette D."/>
            <person name="Bloom T."/>
            <person name="Bloom T."/>
            <person name="Boguslavskiy L."/>
            <person name="Bonnet C."/>
            <person name="Boukhgalter B."/>
            <person name="Bourzgui I."/>
            <person name="Brown A."/>
            <person name="Cahill P."/>
            <person name="Channer S."/>
            <person name="Cheshatsang Y."/>
            <person name="Chuda L."/>
            <person name="Citroen M."/>
            <person name="Collymore A."/>
            <person name="Cooke P."/>
            <person name="Costello M."/>
            <person name="D'Aco K."/>
            <person name="Daza R."/>
            <person name="De Haan G."/>
            <person name="DeGray S."/>
            <person name="DeMaso C."/>
            <person name="Dhargay N."/>
            <person name="Dooley K."/>
            <person name="Dooley E."/>
            <person name="Doricent M."/>
            <person name="Dorje P."/>
            <person name="Dorjee K."/>
            <person name="Dupes A."/>
            <person name="Elong R."/>
            <person name="Falk J."/>
            <person name="Farina A."/>
            <person name="Faro S."/>
            <person name="Ferguson D."/>
            <person name="Fisher S."/>
            <person name="Foley C.D."/>
            <person name="Franke A."/>
            <person name="Friedrich D."/>
            <person name="Gadbois L."/>
            <person name="Gearin G."/>
            <person name="Gearin C.R."/>
            <person name="Giannoukos G."/>
            <person name="Goode T."/>
            <person name="Graham J."/>
            <person name="Grandbois E."/>
            <person name="Grewal S."/>
            <person name="Gyaltsen K."/>
            <person name="Hafez N."/>
            <person name="Hagos B."/>
            <person name="Hall J."/>
            <person name="Henson C."/>
            <person name="Hollinger A."/>
            <person name="Honan T."/>
            <person name="Huard M.D."/>
            <person name="Hughes L."/>
            <person name="Hurhula B."/>
            <person name="Husby M.E."/>
            <person name="Kamat A."/>
            <person name="Kanga B."/>
            <person name="Kashin S."/>
            <person name="Khazanovich D."/>
            <person name="Kisner P."/>
            <person name="Lance K."/>
            <person name="Lara M."/>
            <person name="Lee W."/>
            <person name="Lennon N."/>
            <person name="Letendre F."/>
            <person name="LeVine R."/>
            <person name="Lipovsky A."/>
            <person name="Liu X."/>
            <person name="Liu J."/>
            <person name="Liu S."/>
            <person name="Lokyitsang T."/>
            <person name="Lokyitsang Y."/>
            <person name="Lubonja R."/>
            <person name="Lui A."/>
            <person name="MacDonald P."/>
            <person name="Magnisalis V."/>
            <person name="Maru K."/>
            <person name="Matthews C."/>
            <person name="McCusker W."/>
            <person name="McDonough S."/>
            <person name="Mehta T."/>
            <person name="Meldrim J."/>
            <person name="Meneus L."/>
            <person name="Mihai O."/>
            <person name="Mihalev A."/>
            <person name="Mihova T."/>
            <person name="Mittelman R."/>
            <person name="Mlenga V."/>
            <person name="Montmayeur A."/>
            <person name="Mulrain L."/>
            <person name="Navidi A."/>
            <person name="Naylor J."/>
            <person name="Negash T."/>
            <person name="Nguyen T."/>
            <person name="Nguyen N."/>
            <person name="Nicol R."/>
            <person name="Norbu C."/>
            <person name="Norbu N."/>
            <person name="Novod N."/>
            <person name="O'Neill B."/>
            <person name="Osman S."/>
            <person name="Markiewicz E."/>
            <person name="Oyono O.L."/>
            <person name="Patti C."/>
            <person name="Phunkhang P."/>
            <person name="Pierre F."/>
            <person name="Priest M."/>
            <person name="Raghuraman S."/>
            <person name="Rege F."/>
            <person name="Reyes R."/>
            <person name="Rise C."/>
            <person name="Rogov P."/>
            <person name="Ross K."/>
            <person name="Ryan E."/>
            <person name="Settipalli S."/>
            <person name="Shea T."/>
            <person name="Sherpa N."/>
            <person name="Shi L."/>
            <person name="Shih D."/>
            <person name="Sparrow T."/>
            <person name="Spaulding J."/>
            <person name="Stalker J."/>
            <person name="Stange-Thomann N."/>
            <person name="Stavropoulos S."/>
            <person name="Stone C."/>
            <person name="Strader C."/>
            <person name="Tesfaye S."/>
            <person name="Thomson T."/>
            <person name="Thoulutsang Y."/>
            <person name="Thoulutsang D."/>
            <person name="Topham K."/>
            <person name="Topping I."/>
            <person name="Tsamla T."/>
            <person name="Vassiliev H."/>
            <person name="Vo A."/>
            <person name="Wangchuk T."/>
            <person name="Wangdi T."/>
            <person name="Weiand M."/>
            <person name="Wilkinson J."/>
            <person name="Wilson A."/>
            <person name="Yadav S."/>
            <person name="Young G."/>
            <person name="Yu Q."/>
            <person name="Zembek L."/>
            <person name="Zhong D."/>
            <person name="Zimmer A."/>
            <person name="Zwirko Z."/>
            <person name="Jaffe D.B."/>
            <person name="Alvarez P."/>
            <person name="Brockman W."/>
            <person name="Butler J."/>
            <person name="Chin C."/>
            <person name="Gnerre S."/>
            <person name="MacCallum I."/>
            <person name="Graves J.A."/>
            <person name="Ponting C.P."/>
            <person name="Breen M."/>
            <person name="Samollow P.B."/>
            <person name="Lander E.S."/>
            <person name="Lindblad-Toh K."/>
        </authorList>
    </citation>
    <scope>NUCLEOTIDE SEQUENCE [LARGE SCALE GENOMIC DNA]</scope>
</reference>
<dbReference type="InterPro" id="IPR039597">
    <property type="entry name" value="M-RIP_PH"/>
</dbReference>
<dbReference type="PANTHER" id="PTHR17271:SF9">
    <property type="entry name" value="MYOSIN PHOSPHATASE RHO-INTERACTING PROTEIN"/>
    <property type="match status" value="1"/>
</dbReference>
<dbReference type="GeneTree" id="ENSGT00940000155286"/>
<dbReference type="SMART" id="SM00233">
    <property type="entry name" value="PH"/>
    <property type="match status" value="1"/>
</dbReference>
<evidence type="ECO:0000256" key="8">
    <source>
        <dbReference type="SAM" id="MobiDB-lite"/>
    </source>
</evidence>
<reference evidence="10" key="2">
    <citation type="submission" date="2025-08" db="UniProtKB">
        <authorList>
            <consortium name="Ensembl"/>
        </authorList>
    </citation>
    <scope>IDENTIFICATION</scope>
</reference>
<feature type="compositionally biased region" description="Basic and acidic residues" evidence="8">
    <location>
        <begin position="421"/>
        <end position="444"/>
    </location>
</feature>
<feature type="region of interest" description="Disordered" evidence="8">
    <location>
        <begin position="54"/>
        <end position="151"/>
    </location>
</feature>
<keyword evidence="4 7" id="KW-0175">Coiled coil</keyword>
<dbReference type="AlphaFoldDB" id="A0A5F8HAW8"/>
<feature type="compositionally biased region" description="Basic and acidic residues" evidence="8">
    <location>
        <begin position="226"/>
        <end position="242"/>
    </location>
</feature>
<dbReference type="PANTHER" id="PTHR17271">
    <property type="entry name" value="PLECKSTRIN HOMOLOGY PH DOMAIN-CONTAINING PROTEIN"/>
    <property type="match status" value="1"/>
</dbReference>
<evidence type="ECO:0000256" key="3">
    <source>
        <dbReference type="ARBA" id="ARBA00022553"/>
    </source>
</evidence>
<evidence type="ECO:0000313" key="10">
    <source>
        <dbReference type="Ensembl" id="ENSMODP00000057146.1"/>
    </source>
</evidence>
<dbReference type="Pfam" id="PF00169">
    <property type="entry name" value="PH"/>
    <property type="match status" value="1"/>
</dbReference>
<organism evidence="10 11">
    <name type="scientific">Monodelphis domestica</name>
    <name type="common">Gray short-tailed opossum</name>
    <dbReference type="NCBI Taxonomy" id="13616"/>
    <lineage>
        <taxon>Eukaryota</taxon>
        <taxon>Metazoa</taxon>
        <taxon>Chordata</taxon>
        <taxon>Craniata</taxon>
        <taxon>Vertebrata</taxon>
        <taxon>Euteleostomi</taxon>
        <taxon>Mammalia</taxon>
        <taxon>Metatheria</taxon>
        <taxon>Didelphimorphia</taxon>
        <taxon>Didelphidae</taxon>
        <taxon>Monodelphis</taxon>
    </lineage>
</organism>
<feature type="compositionally biased region" description="Polar residues" evidence="8">
    <location>
        <begin position="213"/>
        <end position="225"/>
    </location>
</feature>
<dbReference type="GO" id="GO:0003779">
    <property type="term" value="F:actin binding"/>
    <property type="evidence" value="ECO:0007669"/>
    <property type="project" value="UniProtKB-KW"/>
</dbReference>
<dbReference type="Bgee" id="ENSMODG00000004691">
    <property type="expression patterns" value="Expressed in ovary and 18 other cell types or tissues"/>
</dbReference>
<feature type="compositionally biased region" description="Polar residues" evidence="8">
    <location>
        <begin position="108"/>
        <end position="125"/>
    </location>
</feature>
<feature type="region of interest" description="Disordered" evidence="8">
    <location>
        <begin position="210"/>
        <end position="279"/>
    </location>
</feature>
<feature type="compositionally biased region" description="Basic and acidic residues" evidence="8">
    <location>
        <begin position="477"/>
        <end position="488"/>
    </location>
</feature>
<keyword evidence="2" id="KW-0963">Cytoplasm</keyword>
<reference evidence="10" key="3">
    <citation type="submission" date="2025-09" db="UniProtKB">
        <authorList>
            <consortium name="Ensembl"/>
        </authorList>
    </citation>
    <scope>IDENTIFICATION</scope>
</reference>
<dbReference type="PROSITE" id="PS50003">
    <property type="entry name" value="PH_DOMAIN"/>
    <property type="match status" value="1"/>
</dbReference>
<evidence type="ECO:0000256" key="4">
    <source>
        <dbReference type="ARBA" id="ARBA00023054"/>
    </source>
</evidence>
<evidence type="ECO:0000259" key="9">
    <source>
        <dbReference type="PROSITE" id="PS50003"/>
    </source>
</evidence>
<evidence type="ECO:0000256" key="2">
    <source>
        <dbReference type="ARBA" id="ARBA00022490"/>
    </source>
</evidence>
<gene>
    <name evidence="10" type="primary">MPRIP</name>
</gene>
<feature type="compositionally biased region" description="Basic and acidic residues" evidence="8">
    <location>
        <begin position="132"/>
        <end position="151"/>
    </location>
</feature>
<dbReference type="InterPro" id="IPR052223">
    <property type="entry name" value="Actin_Cytoskeleton_Reg"/>
</dbReference>
<feature type="domain" description="PH" evidence="9">
    <location>
        <begin position="284"/>
        <end position="380"/>
    </location>
</feature>